<keyword evidence="9 15" id="KW-0851">Voltage-gated channel</keyword>
<evidence type="ECO:0000256" key="4">
    <source>
        <dbReference type="ARBA" id="ARBA00022568"/>
    </source>
</evidence>
<evidence type="ECO:0000256" key="9">
    <source>
        <dbReference type="ARBA" id="ARBA00022882"/>
    </source>
</evidence>
<dbReference type="InterPro" id="IPR050599">
    <property type="entry name" value="VDCC_alpha-1_subunit"/>
</dbReference>
<evidence type="ECO:0000313" key="20">
    <source>
        <dbReference type="Proteomes" id="UP000677228"/>
    </source>
</evidence>
<comment type="similarity">
    <text evidence="15">Belongs to the calcium channel alpha-1 subunit (TC 1.A.1.11) family.</text>
</comment>
<keyword evidence="13" id="KW-0325">Glycoprotein</keyword>
<keyword evidence="8 15" id="KW-0106">Calcium</keyword>
<protein>
    <recommendedName>
        <fullName evidence="17">Ion transport domain-containing protein</fullName>
    </recommendedName>
</protein>
<feature type="domain" description="Ion transport" evidence="17">
    <location>
        <begin position="19"/>
        <end position="182"/>
    </location>
</feature>
<keyword evidence="12 16" id="KW-0472">Membrane</keyword>
<evidence type="ECO:0000256" key="1">
    <source>
        <dbReference type="ARBA" id="ARBA00004141"/>
    </source>
</evidence>
<keyword evidence="6 16" id="KW-0812">Transmembrane</keyword>
<dbReference type="PANTHER" id="PTHR45628:SF1">
    <property type="entry name" value="VOLTAGE-DEPENDENT CALCIUM CHANNEL TYPE D SUBUNIT ALPHA-1"/>
    <property type="match status" value="1"/>
</dbReference>
<evidence type="ECO:0000256" key="5">
    <source>
        <dbReference type="ARBA" id="ARBA00022673"/>
    </source>
</evidence>
<evidence type="ECO:0000256" key="15">
    <source>
        <dbReference type="RuleBase" id="RU003808"/>
    </source>
</evidence>
<comment type="subcellular location">
    <subcellularLocation>
        <location evidence="1 15">Membrane</location>
        <topology evidence="1 15">Multi-pass membrane protein</topology>
    </subcellularLocation>
</comment>
<dbReference type="Pfam" id="PF00520">
    <property type="entry name" value="Ion_trans"/>
    <property type="match status" value="1"/>
</dbReference>
<evidence type="ECO:0000256" key="8">
    <source>
        <dbReference type="ARBA" id="ARBA00022837"/>
    </source>
</evidence>
<dbReference type="GO" id="GO:0098703">
    <property type="term" value="P:calcium ion import across plasma membrane"/>
    <property type="evidence" value="ECO:0007669"/>
    <property type="project" value="TreeGrafter"/>
</dbReference>
<keyword evidence="14" id="KW-0407">Ion channel</keyword>
<evidence type="ECO:0000313" key="19">
    <source>
        <dbReference type="EMBL" id="CAF4119495.1"/>
    </source>
</evidence>
<dbReference type="SUPFAM" id="SSF81324">
    <property type="entry name" value="Voltage-gated potassium channels"/>
    <property type="match status" value="1"/>
</dbReference>
<keyword evidence="4 15" id="KW-0109">Calcium transport</keyword>
<dbReference type="GO" id="GO:0005891">
    <property type="term" value="C:voltage-gated calcium channel complex"/>
    <property type="evidence" value="ECO:0007669"/>
    <property type="project" value="InterPro"/>
</dbReference>
<gene>
    <name evidence="18" type="ORF">OVA965_LOCUS29000</name>
    <name evidence="19" type="ORF">TMI583_LOCUS29765</name>
</gene>
<evidence type="ECO:0000256" key="6">
    <source>
        <dbReference type="ARBA" id="ARBA00022692"/>
    </source>
</evidence>
<name>A0A8S2F0T2_9BILA</name>
<keyword evidence="10 16" id="KW-1133">Transmembrane helix</keyword>
<evidence type="ECO:0000256" key="16">
    <source>
        <dbReference type="SAM" id="Phobius"/>
    </source>
</evidence>
<dbReference type="InterPro" id="IPR005821">
    <property type="entry name" value="Ion_trans_dom"/>
</dbReference>
<feature type="non-terminal residue" evidence="18">
    <location>
        <position position="204"/>
    </location>
</feature>
<dbReference type="FunFam" id="1.10.287.70:FF:000068">
    <property type="entry name" value="Voltage-dependent N-type calcium channel subunit alpha"/>
    <property type="match status" value="1"/>
</dbReference>
<keyword evidence="7" id="KW-0677">Repeat</keyword>
<dbReference type="Gene3D" id="1.10.287.70">
    <property type="match status" value="1"/>
</dbReference>
<evidence type="ECO:0000256" key="2">
    <source>
        <dbReference type="ARBA" id="ARBA00022448"/>
    </source>
</evidence>
<dbReference type="EMBL" id="CAJNOK010020126">
    <property type="protein sequence ID" value="CAF1311444.1"/>
    <property type="molecule type" value="Genomic_DNA"/>
</dbReference>
<organism evidence="18 20">
    <name type="scientific">Didymodactylos carnosus</name>
    <dbReference type="NCBI Taxonomy" id="1234261"/>
    <lineage>
        <taxon>Eukaryota</taxon>
        <taxon>Metazoa</taxon>
        <taxon>Spiralia</taxon>
        <taxon>Gnathifera</taxon>
        <taxon>Rotifera</taxon>
        <taxon>Eurotatoria</taxon>
        <taxon>Bdelloidea</taxon>
        <taxon>Philodinida</taxon>
        <taxon>Philodinidae</taxon>
        <taxon>Didymodactylos</taxon>
    </lineage>
</organism>
<evidence type="ECO:0000256" key="14">
    <source>
        <dbReference type="ARBA" id="ARBA00023303"/>
    </source>
</evidence>
<feature type="transmembrane region" description="Helical" evidence="16">
    <location>
        <begin position="151"/>
        <end position="172"/>
    </location>
</feature>
<dbReference type="PANTHER" id="PTHR45628">
    <property type="entry name" value="VOLTAGE-DEPENDENT CALCIUM CHANNEL TYPE A SUBUNIT ALPHA-1"/>
    <property type="match status" value="1"/>
</dbReference>
<proteinExistence type="inferred from homology"/>
<dbReference type="EMBL" id="CAJOBA010041713">
    <property type="protein sequence ID" value="CAF4119495.1"/>
    <property type="molecule type" value="Genomic_DNA"/>
</dbReference>
<evidence type="ECO:0000256" key="7">
    <source>
        <dbReference type="ARBA" id="ARBA00022737"/>
    </source>
</evidence>
<keyword evidence="5 15" id="KW-0107">Calcium channel</keyword>
<dbReference type="GO" id="GO:0008331">
    <property type="term" value="F:high voltage-gated calcium channel activity"/>
    <property type="evidence" value="ECO:0007669"/>
    <property type="project" value="TreeGrafter"/>
</dbReference>
<dbReference type="Proteomes" id="UP000682733">
    <property type="component" value="Unassembled WGS sequence"/>
</dbReference>
<dbReference type="AlphaFoldDB" id="A0A8S2F0T2"/>
<dbReference type="Gene3D" id="1.10.238.10">
    <property type="entry name" value="EF-hand"/>
    <property type="match status" value="1"/>
</dbReference>
<keyword evidence="2" id="KW-0813">Transport</keyword>
<keyword evidence="3" id="KW-0597">Phosphoprotein</keyword>
<sequence length="204" mass="23709">MHAKDLRESKISSWERVSAGISINFFRLFRVIRFVKLLNRGEGIRTLLWTFIKSFKALPYVSLIIAMLFFIYAVIGMQIFGKIALDDNTQIDVNNNFQTFFSSLFVLFRCATGEAWQEIMYACGRSASLKCDERSKPKASDTCGSYFSIPYFLSFYILSSLLMINLFVAVIMDNFDYLTRDWSILGLHHLDEFVRLWSKYDPEA</sequence>
<evidence type="ECO:0000313" key="18">
    <source>
        <dbReference type="EMBL" id="CAF1311444.1"/>
    </source>
</evidence>
<evidence type="ECO:0000256" key="13">
    <source>
        <dbReference type="ARBA" id="ARBA00023180"/>
    </source>
</evidence>
<evidence type="ECO:0000256" key="12">
    <source>
        <dbReference type="ARBA" id="ARBA00023136"/>
    </source>
</evidence>
<evidence type="ECO:0000259" key="17">
    <source>
        <dbReference type="Pfam" id="PF00520"/>
    </source>
</evidence>
<accession>A0A8S2F0T2</accession>
<dbReference type="InterPro" id="IPR002077">
    <property type="entry name" value="VDCCAlpha1"/>
</dbReference>
<reference evidence="18" key="1">
    <citation type="submission" date="2021-02" db="EMBL/GenBank/DDBJ databases">
        <authorList>
            <person name="Nowell W R."/>
        </authorList>
    </citation>
    <scope>NUCLEOTIDE SEQUENCE</scope>
</reference>
<evidence type="ECO:0000256" key="10">
    <source>
        <dbReference type="ARBA" id="ARBA00022989"/>
    </source>
</evidence>
<keyword evidence="11" id="KW-0406">Ion transport</keyword>
<dbReference type="Proteomes" id="UP000677228">
    <property type="component" value="Unassembled WGS sequence"/>
</dbReference>
<feature type="transmembrane region" description="Helical" evidence="16">
    <location>
        <begin position="57"/>
        <end position="80"/>
    </location>
</feature>
<evidence type="ECO:0000256" key="3">
    <source>
        <dbReference type="ARBA" id="ARBA00022553"/>
    </source>
</evidence>
<dbReference type="PRINTS" id="PR00167">
    <property type="entry name" value="CACHANNEL"/>
</dbReference>
<comment type="caution">
    <text evidence="18">The sequence shown here is derived from an EMBL/GenBank/DDBJ whole genome shotgun (WGS) entry which is preliminary data.</text>
</comment>
<dbReference type="GO" id="GO:0098793">
    <property type="term" value="C:presynapse"/>
    <property type="evidence" value="ECO:0007669"/>
    <property type="project" value="UniProtKB-ARBA"/>
</dbReference>
<evidence type="ECO:0000256" key="11">
    <source>
        <dbReference type="ARBA" id="ARBA00023065"/>
    </source>
</evidence>